<evidence type="ECO:0000313" key="1">
    <source>
        <dbReference type="EMBL" id="KPA91781.1"/>
    </source>
</evidence>
<organism evidence="1 2">
    <name type="scientific">Pseudomonas asplenii</name>
    <dbReference type="NCBI Taxonomy" id="53407"/>
    <lineage>
        <taxon>Bacteria</taxon>
        <taxon>Pseudomonadati</taxon>
        <taxon>Pseudomonadota</taxon>
        <taxon>Gammaproteobacteria</taxon>
        <taxon>Pseudomonadales</taxon>
        <taxon>Pseudomonadaceae</taxon>
        <taxon>Pseudomonas</taxon>
    </lineage>
</organism>
<name>A0A0N0E4X6_9PSED</name>
<sequence length="213" mass="23845">MPLPPFNPFARGFSDLRIQRLLAILYDVEAPLSHLPLHPSQGDLADDQPNRRPCLFNNEHAWVLTAQAAPEEQDAHYPYIGAVVQVIYALLAHDRQPPVLLGDFHSRAIAQQRSRQLAFETGHYSRCWEINSAHLRGPREPVNAASPSARCNHPPLARHFGAQPRVVGTGPAPGLPASPGLDADNRYRCRKIDHPTREKRSISALAVFRHRYC</sequence>
<proteinExistence type="predicted"/>
<dbReference type="AlphaFoldDB" id="A0A0N0E4X6"/>
<dbReference type="EMBL" id="JSYZ01000004">
    <property type="protein sequence ID" value="KPA91781.1"/>
    <property type="molecule type" value="Genomic_DNA"/>
</dbReference>
<dbReference type="STRING" id="50340.PF66_01362"/>
<dbReference type="PATRIC" id="fig|50340.43.peg.4513"/>
<dbReference type="Proteomes" id="UP000037931">
    <property type="component" value="Unassembled WGS sequence"/>
</dbReference>
<accession>A0A0N0E4X6</accession>
<protein>
    <submittedName>
        <fullName evidence="1">Uncharacterized protein</fullName>
    </submittedName>
</protein>
<comment type="caution">
    <text evidence="1">The sequence shown here is derived from an EMBL/GenBank/DDBJ whole genome shotgun (WGS) entry which is preliminary data.</text>
</comment>
<evidence type="ECO:0000313" key="2">
    <source>
        <dbReference type="Proteomes" id="UP000037931"/>
    </source>
</evidence>
<dbReference type="RefSeq" id="WP_152972973.1">
    <property type="nucleotide sequence ID" value="NZ_JSYZ01000004.1"/>
</dbReference>
<dbReference type="OrthoDB" id="8557870at2"/>
<keyword evidence="2" id="KW-1185">Reference proteome</keyword>
<reference evidence="1 2" key="1">
    <citation type="journal article" date="2015" name="PLoS ONE">
        <title>Rice-Infecting Pseudomonas Genomes Are Highly Accessorized and Harbor Multiple Putative Virulence Mechanisms to Cause Sheath Brown Rot.</title>
        <authorList>
            <person name="Quibod I.L."/>
            <person name="Grande G."/>
            <person name="Oreiro E.G."/>
            <person name="Borja F.N."/>
            <person name="Dossa G.S."/>
            <person name="Mauleon R."/>
            <person name="Cruz C.V."/>
            <person name="Oliva R."/>
        </authorList>
    </citation>
    <scope>NUCLEOTIDE SEQUENCE [LARGE SCALE GENOMIC DNA]</scope>
    <source>
        <strain evidence="1 2">IRRI 6609</strain>
    </source>
</reference>
<gene>
    <name evidence="1" type="ORF">PF66_01362</name>
</gene>